<gene>
    <name evidence="2" type="ORF">CEPID_07260</name>
</gene>
<organism evidence="2 3">
    <name type="scientific">Corynebacterium epidermidicanis</name>
    <dbReference type="NCBI Taxonomy" id="1050174"/>
    <lineage>
        <taxon>Bacteria</taxon>
        <taxon>Bacillati</taxon>
        <taxon>Actinomycetota</taxon>
        <taxon>Actinomycetes</taxon>
        <taxon>Mycobacteriales</taxon>
        <taxon>Corynebacteriaceae</taxon>
        <taxon>Corynebacterium</taxon>
    </lineage>
</organism>
<dbReference type="KEGG" id="cei:CEPID_07260"/>
<feature type="region of interest" description="Disordered" evidence="1">
    <location>
        <begin position="1"/>
        <end position="58"/>
    </location>
</feature>
<feature type="compositionally biased region" description="Basic and acidic residues" evidence="1">
    <location>
        <begin position="280"/>
        <end position="293"/>
    </location>
</feature>
<accession>A0A0G3GUU7</accession>
<evidence type="ECO:0000256" key="1">
    <source>
        <dbReference type="SAM" id="MobiDB-lite"/>
    </source>
</evidence>
<dbReference type="PATRIC" id="fig|1050174.4.peg.1463"/>
<feature type="region of interest" description="Disordered" evidence="1">
    <location>
        <begin position="232"/>
        <end position="293"/>
    </location>
</feature>
<keyword evidence="3" id="KW-1185">Reference proteome</keyword>
<dbReference type="STRING" id="1050174.CEPID_07260"/>
<protein>
    <submittedName>
        <fullName evidence="2">Putative DUF3710 family protein</fullName>
    </submittedName>
</protein>
<dbReference type="EMBL" id="CP011541">
    <property type="protein sequence ID" value="AKK03303.1"/>
    <property type="molecule type" value="Genomic_DNA"/>
</dbReference>
<evidence type="ECO:0000313" key="3">
    <source>
        <dbReference type="Proteomes" id="UP000035368"/>
    </source>
</evidence>
<dbReference type="RefSeq" id="WP_083984411.1">
    <property type="nucleotide sequence ID" value="NZ_CP011541.1"/>
</dbReference>
<dbReference type="Proteomes" id="UP000035368">
    <property type="component" value="Chromosome"/>
</dbReference>
<dbReference type="AlphaFoldDB" id="A0A0G3GUU7"/>
<dbReference type="InterPro" id="IPR022183">
    <property type="entry name" value="DUF3710"/>
</dbReference>
<feature type="compositionally biased region" description="Basic and acidic residues" evidence="1">
    <location>
        <begin position="29"/>
        <end position="55"/>
    </location>
</feature>
<feature type="compositionally biased region" description="Basic and acidic residues" evidence="1">
    <location>
        <begin position="1"/>
        <end position="10"/>
    </location>
</feature>
<sequence length="293" mass="31514">MWPFSKKNDEEQPNTEPTATHVVANPADAAREDASTQPDVDKAPEIHDGQERGPFDGDSINYDDFDFSDFSVGTLDLGSMKIAMPNPSEVQVEMGEEGPRMLHIVTQFGRITPVAFAAPRSGGVWAESVPEIVAGMSADGLAVTTEQGPWGEEVVGSAEHATIRIFGVDGPRWTLRFTLAAPNDRATDLAQLGREVAARSFVYRGETPMLSGAVLPVTMPSQLVAQVQEAMMQRADAPAPTTSETPQPNLDAERQSPVAQTPAVDSDVPGRDSGSAVEQMRQRQAVDDQSEQK</sequence>
<proteinExistence type="predicted"/>
<evidence type="ECO:0000313" key="2">
    <source>
        <dbReference type="EMBL" id="AKK03303.1"/>
    </source>
</evidence>
<name>A0A0G3GUU7_9CORY</name>
<reference evidence="2 3" key="1">
    <citation type="submission" date="2015-05" db="EMBL/GenBank/DDBJ databases">
        <title>Complete genome sequence of Corynebacterium epidermidicanis DSM 45586, isolated from the skin of a dog suffering from pruritus.</title>
        <authorList>
            <person name="Ruckert C."/>
            <person name="Albersmeier A."/>
            <person name="Winkler A."/>
            <person name="Tauch A."/>
        </authorList>
    </citation>
    <scope>NUCLEOTIDE SEQUENCE [LARGE SCALE GENOMIC DNA]</scope>
    <source>
        <strain evidence="2 3">DSM 45586</strain>
    </source>
</reference>
<dbReference type="Pfam" id="PF12502">
    <property type="entry name" value="DUF3710"/>
    <property type="match status" value="1"/>
</dbReference>
<dbReference type="OrthoDB" id="8480367at2"/>